<feature type="transmembrane region" description="Helical" evidence="5">
    <location>
        <begin position="174"/>
        <end position="191"/>
    </location>
</feature>
<evidence type="ECO:0000256" key="3">
    <source>
        <dbReference type="ARBA" id="ARBA00022989"/>
    </source>
</evidence>
<sequence length="225" mass="24241">MSSKRHSSLMHRYLDPATSLAEVLFGLIMTLTFTLGAGIIIEDEGREGARELLIALIGCNLAWGIIDAAMYLVGVLFDRGRKRRLARAIRASPDDRAASSVVAGELDELLGEVMAEGDRQTLYARIAAHLRTRQEAPVALHRSDYLGAFTSFWLVVLSSVPAAVPFLLIDDARLALRTSNAVLLVLLFATGHAWSRYTLGKPWLVGLCFLVGGAALVALAIALGG</sequence>
<protein>
    <submittedName>
        <fullName evidence="6">VIT1/CCC1 transporter family protein</fullName>
    </submittedName>
</protein>
<evidence type="ECO:0000256" key="4">
    <source>
        <dbReference type="ARBA" id="ARBA00023136"/>
    </source>
</evidence>
<comment type="subcellular location">
    <subcellularLocation>
        <location evidence="1">Endomembrane system</location>
        <topology evidence="1">Multi-pass membrane protein</topology>
    </subcellularLocation>
</comment>
<evidence type="ECO:0000256" key="5">
    <source>
        <dbReference type="SAM" id="Phobius"/>
    </source>
</evidence>
<keyword evidence="2 5" id="KW-0812">Transmembrane</keyword>
<accession>A0ABX7RC14</accession>
<dbReference type="Proteomes" id="UP000663400">
    <property type="component" value="Chromosome"/>
</dbReference>
<dbReference type="RefSeq" id="WP_200605055.1">
    <property type="nucleotide sequence ID" value="NZ_CP071517.1"/>
</dbReference>
<name>A0ABX7RC14_9GAMM</name>
<keyword evidence="7" id="KW-1185">Reference proteome</keyword>
<proteinExistence type="predicted"/>
<feature type="transmembrane region" description="Helical" evidence="5">
    <location>
        <begin position="203"/>
        <end position="223"/>
    </location>
</feature>
<reference evidence="6 7" key="1">
    <citation type="submission" date="2021-02" db="EMBL/GenBank/DDBJ databases">
        <title>Lysobacter arenosi sp. nov., isolated from soil of gangwondo yeongwol, south Korea.</title>
        <authorList>
            <person name="Kim K.R."/>
            <person name="Kim K.H."/>
            <person name="Jeon C.O."/>
        </authorList>
    </citation>
    <scope>NUCLEOTIDE SEQUENCE [LARGE SCALE GENOMIC DNA]</scope>
    <source>
        <strain evidence="6 7">R7</strain>
    </source>
</reference>
<evidence type="ECO:0000313" key="7">
    <source>
        <dbReference type="Proteomes" id="UP000663400"/>
    </source>
</evidence>
<evidence type="ECO:0000256" key="2">
    <source>
        <dbReference type="ARBA" id="ARBA00022692"/>
    </source>
</evidence>
<evidence type="ECO:0000313" key="6">
    <source>
        <dbReference type="EMBL" id="QSX75697.1"/>
    </source>
</evidence>
<organism evidence="6 7">
    <name type="scientific">Lysobacter arenosi</name>
    <dbReference type="NCBI Taxonomy" id="2795387"/>
    <lineage>
        <taxon>Bacteria</taxon>
        <taxon>Pseudomonadati</taxon>
        <taxon>Pseudomonadota</taxon>
        <taxon>Gammaproteobacteria</taxon>
        <taxon>Lysobacterales</taxon>
        <taxon>Lysobacteraceae</taxon>
        <taxon>Lysobacter</taxon>
    </lineage>
</organism>
<feature type="transmembrane region" description="Helical" evidence="5">
    <location>
        <begin position="53"/>
        <end position="77"/>
    </location>
</feature>
<feature type="transmembrane region" description="Helical" evidence="5">
    <location>
        <begin position="145"/>
        <end position="168"/>
    </location>
</feature>
<keyword evidence="3 5" id="KW-1133">Transmembrane helix</keyword>
<evidence type="ECO:0000256" key="1">
    <source>
        <dbReference type="ARBA" id="ARBA00004127"/>
    </source>
</evidence>
<dbReference type="InterPro" id="IPR008217">
    <property type="entry name" value="Ccc1_fam"/>
</dbReference>
<gene>
    <name evidence="6" type="ORF">HIV01_004000</name>
</gene>
<feature type="transmembrane region" description="Helical" evidence="5">
    <location>
        <begin position="20"/>
        <end position="41"/>
    </location>
</feature>
<dbReference type="Pfam" id="PF01988">
    <property type="entry name" value="VIT1"/>
    <property type="match status" value="1"/>
</dbReference>
<dbReference type="EMBL" id="CP071517">
    <property type="protein sequence ID" value="QSX75697.1"/>
    <property type="molecule type" value="Genomic_DNA"/>
</dbReference>
<keyword evidence="4 5" id="KW-0472">Membrane</keyword>